<keyword evidence="2" id="KW-1185">Reference proteome</keyword>
<gene>
    <name evidence="1" type="ORF">DFH08DRAFT_711139</name>
</gene>
<proteinExistence type="predicted"/>
<dbReference type="EMBL" id="JARIHO010000043">
    <property type="protein sequence ID" value="KAJ7325965.1"/>
    <property type="molecule type" value="Genomic_DNA"/>
</dbReference>
<name>A0AAD6ZJM7_9AGAR</name>
<reference evidence="1" key="1">
    <citation type="submission" date="2023-03" db="EMBL/GenBank/DDBJ databases">
        <title>Massive genome expansion in bonnet fungi (Mycena s.s.) driven by repeated elements and novel gene families across ecological guilds.</title>
        <authorList>
            <consortium name="Lawrence Berkeley National Laboratory"/>
            <person name="Harder C.B."/>
            <person name="Miyauchi S."/>
            <person name="Viragh M."/>
            <person name="Kuo A."/>
            <person name="Thoen E."/>
            <person name="Andreopoulos B."/>
            <person name="Lu D."/>
            <person name="Skrede I."/>
            <person name="Drula E."/>
            <person name="Henrissat B."/>
            <person name="Morin E."/>
            <person name="Kohler A."/>
            <person name="Barry K."/>
            <person name="LaButti K."/>
            <person name="Morin E."/>
            <person name="Salamov A."/>
            <person name="Lipzen A."/>
            <person name="Mereny Z."/>
            <person name="Hegedus B."/>
            <person name="Baldrian P."/>
            <person name="Stursova M."/>
            <person name="Weitz H."/>
            <person name="Taylor A."/>
            <person name="Grigoriev I.V."/>
            <person name="Nagy L.G."/>
            <person name="Martin F."/>
            <person name="Kauserud H."/>
        </authorList>
    </citation>
    <scope>NUCLEOTIDE SEQUENCE</scope>
    <source>
        <strain evidence="1">CBHHK002</strain>
    </source>
</reference>
<comment type="caution">
    <text evidence="1">The sequence shown here is derived from an EMBL/GenBank/DDBJ whole genome shotgun (WGS) entry which is preliminary data.</text>
</comment>
<organism evidence="1 2">
    <name type="scientific">Mycena albidolilacea</name>
    <dbReference type="NCBI Taxonomy" id="1033008"/>
    <lineage>
        <taxon>Eukaryota</taxon>
        <taxon>Fungi</taxon>
        <taxon>Dikarya</taxon>
        <taxon>Basidiomycota</taxon>
        <taxon>Agaricomycotina</taxon>
        <taxon>Agaricomycetes</taxon>
        <taxon>Agaricomycetidae</taxon>
        <taxon>Agaricales</taxon>
        <taxon>Marasmiineae</taxon>
        <taxon>Mycenaceae</taxon>
        <taxon>Mycena</taxon>
    </lineage>
</organism>
<evidence type="ECO:0000313" key="2">
    <source>
        <dbReference type="Proteomes" id="UP001218218"/>
    </source>
</evidence>
<sequence>WGKIRFSNGGDTIWAAEIVKQSERNMTRDATYLKYSHDVDKNRNFKNRPIVLERKAAYGQLLRRIEFSADFPDSNSETQPRGLLLAVIRPVKLLGKNANTPYYQDGKFAPIEVVDVDEISCLVARIPDHEPGPRRWALCERQDAMDVAEDEDD</sequence>
<evidence type="ECO:0000313" key="1">
    <source>
        <dbReference type="EMBL" id="KAJ7325965.1"/>
    </source>
</evidence>
<feature type="non-terminal residue" evidence="1">
    <location>
        <position position="153"/>
    </location>
</feature>
<protein>
    <submittedName>
        <fullName evidence="1">Uncharacterized protein</fullName>
    </submittedName>
</protein>
<dbReference type="AlphaFoldDB" id="A0AAD6ZJM7"/>
<dbReference type="Proteomes" id="UP001218218">
    <property type="component" value="Unassembled WGS sequence"/>
</dbReference>
<accession>A0AAD6ZJM7</accession>